<sequence length="32" mass="3666">MKSLTRFTRNGRPRSTRPFRSFSSSMKGGKTC</sequence>
<evidence type="ECO:0000256" key="1">
    <source>
        <dbReference type="SAM" id="MobiDB-lite"/>
    </source>
</evidence>
<feature type="region of interest" description="Disordered" evidence="1">
    <location>
        <begin position="1"/>
        <end position="32"/>
    </location>
</feature>
<evidence type="ECO:0000313" key="2">
    <source>
        <dbReference type="EMBL" id="DAF99544.1"/>
    </source>
</evidence>
<reference evidence="2" key="1">
    <citation type="journal article" date="2021" name="Proc. Natl. Acad. Sci. U.S.A.">
        <title>A Catalog of Tens of Thousands of Viruses from Human Metagenomes Reveals Hidden Associations with Chronic Diseases.</title>
        <authorList>
            <person name="Tisza M.J."/>
            <person name="Buck C.B."/>
        </authorList>
    </citation>
    <scope>NUCLEOTIDE SEQUENCE</scope>
    <source>
        <strain evidence="2">CthHz3</strain>
    </source>
</reference>
<accession>A0A8S5UYG3</accession>
<name>A0A8S5UYG3_9CAUD</name>
<protein>
    <submittedName>
        <fullName evidence="2">Uncharacterized protein</fullName>
    </submittedName>
</protein>
<dbReference type="EMBL" id="BK016167">
    <property type="protein sequence ID" value="DAF99544.1"/>
    <property type="molecule type" value="Genomic_DNA"/>
</dbReference>
<organism evidence="2">
    <name type="scientific">Siphoviridae sp. cthHz3</name>
    <dbReference type="NCBI Taxonomy" id="2825614"/>
    <lineage>
        <taxon>Viruses</taxon>
        <taxon>Duplodnaviria</taxon>
        <taxon>Heunggongvirae</taxon>
        <taxon>Uroviricota</taxon>
        <taxon>Caudoviricetes</taxon>
    </lineage>
</organism>
<proteinExistence type="predicted"/>